<dbReference type="PROSITE" id="PS50871">
    <property type="entry name" value="C1Q"/>
    <property type="match status" value="1"/>
</dbReference>
<dbReference type="InterPro" id="IPR001073">
    <property type="entry name" value="C1q_dom"/>
</dbReference>
<dbReference type="Pfam" id="PF00386">
    <property type="entry name" value="C1q"/>
    <property type="match status" value="1"/>
</dbReference>
<dbReference type="InterPro" id="IPR011333">
    <property type="entry name" value="SKP1/BTB/POZ_sf"/>
</dbReference>
<dbReference type="Proteomes" id="UP000005408">
    <property type="component" value="Unassembled WGS sequence"/>
</dbReference>
<dbReference type="InterPro" id="IPR000210">
    <property type="entry name" value="BTB/POZ_dom"/>
</dbReference>
<evidence type="ECO:0000313" key="5">
    <source>
        <dbReference type="EnsemblMetazoa" id="G15597.4:cds"/>
    </source>
</evidence>
<dbReference type="Gene3D" id="2.60.120.40">
    <property type="match status" value="1"/>
</dbReference>
<dbReference type="GO" id="GO:0004843">
    <property type="term" value="F:cysteine-type deubiquitinase activity"/>
    <property type="evidence" value="ECO:0007669"/>
    <property type="project" value="InterPro"/>
</dbReference>
<feature type="coiled-coil region" evidence="2">
    <location>
        <begin position="297"/>
        <end position="356"/>
    </location>
</feature>
<dbReference type="PROSITE" id="PS51283">
    <property type="entry name" value="DUSP"/>
    <property type="match status" value="1"/>
</dbReference>
<dbReference type="AlphaFoldDB" id="A0A8W8IVK8"/>
<evidence type="ECO:0000313" key="6">
    <source>
        <dbReference type="Proteomes" id="UP000005408"/>
    </source>
</evidence>
<dbReference type="PANTHER" id="PTHR11145:SF8">
    <property type="entry name" value="RE57120P"/>
    <property type="match status" value="1"/>
</dbReference>
<sequence>MELAAAPPGITDLLTQRTILEHLFLKRPTEGEFWYVIVAEWIEQLKRYIGLPTTRKFYHQRTNPGPIITRRDYAHTVDVVHEDAWRMMIQWYGLTDGHKPIKLVVYNYRRGPEIEHNQNSFKVMLSVSSLEDFHHVKFSKMEKVGHIEYKIRQLYCIPKDQQSRIWVKTDTDSEWRLLLNRDKTIGKCLDIDSDFVRPTVALEICVEDEKWVNAPQDATEIQESPTGPLYEHNIFTDLTSSWEVDIHEQIDHIGKSLVDNLHVNFSAFVQKAREFVDERDYHLRQRERDIYLRETFIDDLTEKLEDKEKVLDAQLESCERQLNECDRRKKEIEVECKKQREELDRLEERRRTEFKTLKENFEMERDKFHSELQRMSEMYKIQDNRIKLDIGGQLFTTSLTTLNRDPESMLAAMFSGRHELKKEDSSGSYFIDRDGTHFRYILNFLRDGEIKDGTIPENPNLWRELLTEAEYYQIQGLVGYLQSLLHNLPQRVESPVSEPGKIAPRMKSAGLVFVLSIVMCLTDLAHSEDWSHFYLRAACKLMESRDFKTGNSIGKEKVIAFQARVSSRLRNVPKGRTVRFDTVLLNEGNGYSGRTGQFTAPTKGVYVFDWTITVDNGDTFFTEIVKNGSAFGYNHCAAKRQSYERNCSTTSRIRLKRGDKVWVRTTSQGTDAHPTWTTFGGHKL</sequence>
<evidence type="ECO:0000256" key="1">
    <source>
        <dbReference type="ARBA" id="ARBA00022670"/>
    </source>
</evidence>
<proteinExistence type="predicted"/>
<protein>
    <submittedName>
        <fullName evidence="5">Uncharacterized protein</fullName>
    </submittedName>
</protein>
<keyword evidence="6" id="KW-1185">Reference proteome</keyword>
<dbReference type="PRINTS" id="PR00007">
    <property type="entry name" value="COMPLEMNTC1Q"/>
</dbReference>
<evidence type="ECO:0000259" key="4">
    <source>
        <dbReference type="PROSITE" id="PS51283"/>
    </source>
</evidence>
<dbReference type="PANTHER" id="PTHR11145">
    <property type="entry name" value="BTB/POZ DOMAIN-CONTAINING ADAPTER FOR CUL3-MEDIATED RHOA DEGRADATION PROTEIN FAMILY MEMBER"/>
    <property type="match status" value="1"/>
</dbReference>
<dbReference type="Gene3D" id="3.10.20.90">
    <property type="entry name" value="Phosphatidylinositol 3-kinase Catalytic Subunit, Chain A, domain 1"/>
    <property type="match status" value="1"/>
</dbReference>
<dbReference type="SMART" id="SM00225">
    <property type="entry name" value="BTB"/>
    <property type="match status" value="1"/>
</dbReference>
<dbReference type="GO" id="GO:0051260">
    <property type="term" value="P:protein homooligomerization"/>
    <property type="evidence" value="ECO:0007669"/>
    <property type="project" value="InterPro"/>
</dbReference>
<feature type="domain" description="DUSP" evidence="4">
    <location>
        <begin position="11"/>
        <end position="106"/>
    </location>
</feature>
<dbReference type="GO" id="GO:0006508">
    <property type="term" value="P:proteolysis"/>
    <property type="evidence" value="ECO:0007669"/>
    <property type="project" value="UniProtKB-KW"/>
</dbReference>
<dbReference type="Pfam" id="PF14836">
    <property type="entry name" value="Ubiquitin_3"/>
    <property type="match status" value="1"/>
</dbReference>
<organism evidence="5 6">
    <name type="scientific">Magallana gigas</name>
    <name type="common">Pacific oyster</name>
    <name type="synonym">Crassostrea gigas</name>
    <dbReference type="NCBI Taxonomy" id="29159"/>
    <lineage>
        <taxon>Eukaryota</taxon>
        <taxon>Metazoa</taxon>
        <taxon>Spiralia</taxon>
        <taxon>Lophotrochozoa</taxon>
        <taxon>Mollusca</taxon>
        <taxon>Bivalvia</taxon>
        <taxon>Autobranchia</taxon>
        <taxon>Pteriomorphia</taxon>
        <taxon>Ostreida</taxon>
        <taxon>Ostreoidea</taxon>
        <taxon>Ostreidae</taxon>
        <taxon>Magallana</taxon>
    </lineage>
</organism>
<dbReference type="InterPro" id="IPR045068">
    <property type="entry name" value="BACURD1-3"/>
</dbReference>
<dbReference type="InterPro" id="IPR035927">
    <property type="entry name" value="DUSP-like_sf"/>
</dbReference>
<feature type="domain" description="C1q" evidence="3">
    <location>
        <begin position="554"/>
        <end position="684"/>
    </location>
</feature>
<name>A0A8W8IVK8_MAGGI</name>
<keyword evidence="1" id="KW-0378">Hydrolase</keyword>
<keyword evidence="1" id="KW-0645">Protease</keyword>
<dbReference type="Gene3D" id="3.30.710.10">
    <property type="entry name" value="Potassium Channel Kv1.1, Chain A"/>
    <property type="match status" value="1"/>
</dbReference>
<dbReference type="CDD" id="cd18376">
    <property type="entry name" value="BTB_POZ_FIP2-like"/>
    <property type="match status" value="1"/>
</dbReference>
<dbReference type="InterPro" id="IPR008983">
    <property type="entry name" value="Tumour_necrosis_fac-like_dom"/>
</dbReference>
<accession>A0A8W8IVK8</accession>
<dbReference type="EnsemblMetazoa" id="G15597.4">
    <property type="protein sequence ID" value="G15597.4:cds"/>
    <property type="gene ID" value="G15597"/>
</dbReference>
<dbReference type="InterPro" id="IPR028135">
    <property type="entry name" value="Ub_USP-typ"/>
</dbReference>
<dbReference type="SUPFAM" id="SSF49842">
    <property type="entry name" value="TNF-like"/>
    <property type="match status" value="1"/>
</dbReference>
<dbReference type="SUPFAM" id="SSF54695">
    <property type="entry name" value="POZ domain"/>
    <property type="match status" value="1"/>
</dbReference>
<dbReference type="InterPro" id="IPR003131">
    <property type="entry name" value="T1-type_BTB"/>
</dbReference>
<evidence type="ECO:0000259" key="3">
    <source>
        <dbReference type="PROSITE" id="PS50871"/>
    </source>
</evidence>
<dbReference type="InterPro" id="IPR006615">
    <property type="entry name" value="Pept_C19_DUSP"/>
</dbReference>
<dbReference type="Gene3D" id="3.30.2230.10">
    <property type="entry name" value="DUSP-like"/>
    <property type="match status" value="1"/>
</dbReference>
<dbReference type="SUPFAM" id="SSF143791">
    <property type="entry name" value="DUSP-like"/>
    <property type="match status" value="1"/>
</dbReference>
<keyword evidence="2" id="KW-0175">Coiled coil</keyword>
<reference evidence="5" key="1">
    <citation type="submission" date="2022-08" db="UniProtKB">
        <authorList>
            <consortium name="EnsemblMetazoa"/>
        </authorList>
    </citation>
    <scope>IDENTIFICATION</scope>
    <source>
        <strain evidence="5">05x7-T-G4-1.051#20</strain>
    </source>
</reference>
<evidence type="ECO:0000256" key="2">
    <source>
        <dbReference type="SAM" id="Coils"/>
    </source>
</evidence>
<dbReference type="SMART" id="SM00110">
    <property type="entry name" value="C1Q"/>
    <property type="match status" value="1"/>
</dbReference>
<dbReference type="Pfam" id="PF02214">
    <property type="entry name" value="BTB_2"/>
    <property type="match status" value="1"/>
</dbReference>